<gene>
    <name evidence="1" type="ORF">Slati_1939600</name>
</gene>
<dbReference type="Pfam" id="PF14223">
    <property type="entry name" value="Retrotran_gag_2"/>
    <property type="match status" value="1"/>
</dbReference>
<accession>A0AAW2X215</accession>
<organism evidence="1">
    <name type="scientific">Sesamum latifolium</name>
    <dbReference type="NCBI Taxonomy" id="2727402"/>
    <lineage>
        <taxon>Eukaryota</taxon>
        <taxon>Viridiplantae</taxon>
        <taxon>Streptophyta</taxon>
        <taxon>Embryophyta</taxon>
        <taxon>Tracheophyta</taxon>
        <taxon>Spermatophyta</taxon>
        <taxon>Magnoliopsida</taxon>
        <taxon>eudicotyledons</taxon>
        <taxon>Gunneridae</taxon>
        <taxon>Pentapetalae</taxon>
        <taxon>asterids</taxon>
        <taxon>lamiids</taxon>
        <taxon>Lamiales</taxon>
        <taxon>Pedaliaceae</taxon>
        <taxon>Sesamum</taxon>
    </lineage>
</organism>
<sequence>MRIVLGFKNQTCVLNKSLSRTLPEGFLAGEHLTFKKFTQWYEDNRKVRNSILGSMSSEIQKQYERYEDVRSIMLCMKELYATLDRHIRYALTKAFFGARMIEGSSVQEYGVMMLPLLEKLKNLQVDFEKEETYVDVILQSLPPSFDQFIINYHMNMGLRKTFMS</sequence>
<protein>
    <submittedName>
        <fullName evidence="1">Uncharacterized protein</fullName>
    </submittedName>
</protein>
<dbReference type="EMBL" id="JACGWN010000006">
    <property type="protein sequence ID" value="KAL0448117.1"/>
    <property type="molecule type" value="Genomic_DNA"/>
</dbReference>
<evidence type="ECO:0000313" key="1">
    <source>
        <dbReference type="EMBL" id="KAL0448117.1"/>
    </source>
</evidence>
<dbReference type="AlphaFoldDB" id="A0AAW2X215"/>
<proteinExistence type="predicted"/>
<name>A0AAW2X215_9LAMI</name>
<reference evidence="1" key="1">
    <citation type="submission" date="2020-06" db="EMBL/GenBank/DDBJ databases">
        <authorList>
            <person name="Li T."/>
            <person name="Hu X."/>
            <person name="Zhang T."/>
            <person name="Song X."/>
            <person name="Zhang H."/>
            <person name="Dai N."/>
            <person name="Sheng W."/>
            <person name="Hou X."/>
            <person name="Wei L."/>
        </authorList>
    </citation>
    <scope>NUCLEOTIDE SEQUENCE</scope>
    <source>
        <strain evidence="1">KEN1</strain>
        <tissue evidence="1">Leaf</tissue>
    </source>
</reference>
<reference evidence="1" key="2">
    <citation type="journal article" date="2024" name="Plant">
        <title>Genomic evolution and insights into agronomic trait innovations of Sesamum species.</title>
        <authorList>
            <person name="Miao H."/>
            <person name="Wang L."/>
            <person name="Qu L."/>
            <person name="Liu H."/>
            <person name="Sun Y."/>
            <person name="Le M."/>
            <person name="Wang Q."/>
            <person name="Wei S."/>
            <person name="Zheng Y."/>
            <person name="Lin W."/>
            <person name="Duan Y."/>
            <person name="Cao H."/>
            <person name="Xiong S."/>
            <person name="Wang X."/>
            <person name="Wei L."/>
            <person name="Li C."/>
            <person name="Ma Q."/>
            <person name="Ju M."/>
            <person name="Zhao R."/>
            <person name="Li G."/>
            <person name="Mu C."/>
            <person name="Tian Q."/>
            <person name="Mei H."/>
            <person name="Zhang T."/>
            <person name="Gao T."/>
            <person name="Zhang H."/>
        </authorList>
    </citation>
    <scope>NUCLEOTIDE SEQUENCE</scope>
    <source>
        <strain evidence="1">KEN1</strain>
    </source>
</reference>
<comment type="caution">
    <text evidence="1">The sequence shown here is derived from an EMBL/GenBank/DDBJ whole genome shotgun (WGS) entry which is preliminary data.</text>
</comment>